<dbReference type="InterPro" id="IPR041614">
    <property type="entry name" value="DprA_WH"/>
</dbReference>
<dbReference type="PANTHER" id="PTHR43022:SF1">
    <property type="entry name" value="PROTEIN SMF"/>
    <property type="match status" value="1"/>
</dbReference>
<accession>A0ABS2HPB5</accession>
<dbReference type="Gene3D" id="1.10.10.10">
    <property type="entry name" value="Winged helix-like DNA-binding domain superfamily/Winged helix DNA-binding domain"/>
    <property type="match status" value="1"/>
</dbReference>
<dbReference type="Pfam" id="PF02481">
    <property type="entry name" value="DNA_processg_A"/>
    <property type="match status" value="1"/>
</dbReference>
<reference evidence="5 6" key="1">
    <citation type="submission" date="2021-02" db="EMBL/GenBank/DDBJ databases">
        <authorList>
            <person name="Park J.-S."/>
        </authorList>
    </citation>
    <scope>NUCLEOTIDE SEQUENCE [LARGE SCALE GENOMIC DNA]</scope>
    <source>
        <strain evidence="5 6">188UL20-2</strain>
    </source>
</reference>
<dbReference type="InterPro" id="IPR003488">
    <property type="entry name" value="DprA"/>
</dbReference>
<evidence type="ECO:0000313" key="6">
    <source>
        <dbReference type="Proteomes" id="UP000809621"/>
    </source>
</evidence>
<evidence type="ECO:0000259" key="4">
    <source>
        <dbReference type="Pfam" id="PF17782"/>
    </source>
</evidence>
<dbReference type="Proteomes" id="UP000809621">
    <property type="component" value="Unassembled WGS sequence"/>
</dbReference>
<feature type="region of interest" description="Disordered" evidence="2">
    <location>
        <begin position="292"/>
        <end position="317"/>
    </location>
</feature>
<feature type="domain" description="DprA winged helix" evidence="4">
    <location>
        <begin position="325"/>
        <end position="369"/>
    </location>
</feature>
<dbReference type="InterPro" id="IPR057666">
    <property type="entry name" value="DrpA_SLOG"/>
</dbReference>
<gene>
    <name evidence="5" type="primary">dprA</name>
    <name evidence="5" type="ORF">JQC93_19440</name>
</gene>
<evidence type="ECO:0000313" key="5">
    <source>
        <dbReference type="EMBL" id="MBM7038556.1"/>
    </source>
</evidence>
<protein>
    <submittedName>
        <fullName evidence="5">DNA-processing protein DprA</fullName>
    </submittedName>
</protein>
<organism evidence="5 6">
    <name type="scientific">Vibrio ulleungensis</name>
    <dbReference type="NCBI Taxonomy" id="2807619"/>
    <lineage>
        <taxon>Bacteria</taxon>
        <taxon>Pseudomonadati</taxon>
        <taxon>Pseudomonadota</taxon>
        <taxon>Gammaproteobacteria</taxon>
        <taxon>Vibrionales</taxon>
        <taxon>Vibrionaceae</taxon>
        <taxon>Vibrio</taxon>
    </lineage>
</organism>
<dbReference type="Pfam" id="PF17782">
    <property type="entry name" value="WHD_DprA"/>
    <property type="match status" value="1"/>
</dbReference>
<comment type="caution">
    <text evidence="5">The sequence shown here is derived from an EMBL/GenBank/DDBJ whole genome shotgun (WGS) entry which is preliminary data.</text>
</comment>
<dbReference type="Gene3D" id="3.40.50.450">
    <property type="match status" value="1"/>
</dbReference>
<evidence type="ECO:0000259" key="3">
    <source>
        <dbReference type="Pfam" id="PF02481"/>
    </source>
</evidence>
<dbReference type="EMBL" id="JAFEUM010000012">
    <property type="protein sequence ID" value="MBM7038556.1"/>
    <property type="molecule type" value="Genomic_DNA"/>
</dbReference>
<name>A0ABS2HPB5_9VIBR</name>
<evidence type="ECO:0000256" key="2">
    <source>
        <dbReference type="SAM" id="MobiDB-lite"/>
    </source>
</evidence>
<dbReference type="SUPFAM" id="SSF102405">
    <property type="entry name" value="MCP/YpsA-like"/>
    <property type="match status" value="1"/>
</dbReference>
<dbReference type="PANTHER" id="PTHR43022">
    <property type="entry name" value="PROTEIN SMF"/>
    <property type="match status" value="1"/>
</dbReference>
<comment type="similarity">
    <text evidence="1">Belongs to the DprA/Smf family.</text>
</comment>
<evidence type="ECO:0000256" key="1">
    <source>
        <dbReference type="ARBA" id="ARBA00006525"/>
    </source>
</evidence>
<sequence length="378" mass="40508">MTPGIGPIKFSAIIDAVTPQELLSYSERELTLAGFNPTQTQFLRSTQHPWLSKIDAWLDGSELRHCVARYHDLYPSQLLETSASPPVLFVEGALKWLTCPQVAIVGSRNASFDGKQIASQFSASLAQDGITTTSGLAIGIDGCAHQGALSRCSESASTVAVLGSGLQHIYPKRHSQLAARIKEQGALVSEFAPWVRPKAGHFPRRNRIISGLASAVLVVEAAHKSGSLITARCAAEQNRDVFVVPGAFHSPVSTGSNALINEGAELIQSYQQFIHRCRSALNIASNDLRGSISHPPSITSPSPQNEETRLNEGNDPDSGLPFPLLLANLGVEPTPVDILAQRTHIKVQELMTQLVELELAGHVASVAGGYIRIRGNAP</sequence>
<dbReference type="InterPro" id="IPR036388">
    <property type="entry name" value="WH-like_DNA-bd_sf"/>
</dbReference>
<proteinExistence type="inferred from homology"/>
<dbReference type="RefSeq" id="WP_205160003.1">
    <property type="nucleotide sequence ID" value="NZ_JAFEUM010000012.1"/>
</dbReference>
<feature type="compositionally biased region" description="Low complexity" evidence="2">
    <location>
        <begin position="292"/>
        <end position="303"/>
    </location>
</feature>
<feature type="domain" description="Smf/DprA SLOG" evidence="3">
    <location>
        <begin position="67"/>
        <end position="276"/>
    </location>
</feature>
<keyword evidence="6" id="KW-1185">Reference proteome</keyword>
<dbReference type="NCBIfam" id="TIGR00732">
    <property type="entry name" value="dprA"/>
    <property type="match status" value="1"/>
</dbReference>